<keyword evidence="2" id="KW-1185">Reference proteome</keyword>
<proteinExistence type="predicted"/>
<name>A0ABR3D9L0_NEUIN</name>
<sequence>IIVNFEKMPIDKYNYDNIFKIIDPLLKSSWLILCKSNIIGKEVCRLYYKGPFRIF</sequence>
<reference evidence="1 2" key="1">
    <citation type="submission" date="2023-09" db="EMBL/GenBank/DDBJ databases">
        <title>Multi-omics analysis of a traditional fermented food reveals byproduct-associated fungal strains for waste-to-food upcycling.</title>
        <authorList>
            <consortium name="Lawrence Berkeley National Laboratory"/>
            <person name="Rekdal V.M."/>
            <person name="Villalobos-Escobedo J.M."/>
            <person name="Rodriguez-Valeron N."/>
            <person name="Garcia M.O."/>
            <person name="Vasquez D.P."/>
            <person name="Damayanti I."/>
            <person name="Sorensen P.M."/>
            <person name="Baidoo E.E."/>
            <person name="De Carvalho A.C."/>
            <person name="Riley R."/>
            <person name="Lipzen A."/>
            <person name="He G."/>
            <person name="Yan M."/>
            <person name="Haridas S."/>
            <person name="Daum C."/>
            <person name="Yoshinaga Y."/>
            <person name="Ng V."/>
            <person name="Grigoriev I.V."/>
            <person name="Munk R."/>
            <person name="Nuraida L."/>
            <person name="Wijaya C.H."/>
            <person name="Morales P.-C."/>
            <person name="Keasling J.D."/>
        </authorList>
    </citation>
    <scope>NUCLEOTIDE SEQUENCE [LARGE SCALE GENOMIC DNA]</scope>
    <source>
        <strain evidence="1 2">FGSC 2613</strain>
    </source>
</reference>
<comment type="caution">
    <text evidence="1">The sequence shown here is derived from an EMBL/GenBank/DDBJ whole genome shotgun (WGS) entry which is preliminary data.</text>
</comment>
<evidence type="ECO:0000313" key="2">
    <source>
        <dbReference type="Proteomes" id="UP001451303"/>
    </source>
</evidence>
<feature type="non-terminal residue" evidence="1">
    <location>
        <position position="1"/>
    </location>
</feature>
<evidence type="ECO:0000313" key="1">
    <source>
        <dbReference type="EMBL" id="KAL0469376.1"/>
    </source>
</evidence>
<dbReference type="EMBL" id="JAVLET010000005">
    <property type="protein sequence ID" value="KAL0469376.1"/>
    <property type="molecule type" value="Genomic_DNA"/>
</dbReference>
<organism evidence="1 2">
    <name type="scientific">Neurospora intermedia</name>
    <dbReference type="NCBI Taxonomy" id="5142"/>
    <lineage>
        <taxon>Eukaryota</taxon>
        <taxon>Fungi</taxon>
        <taxon>Dikarya</taxon>
        <taxon>Ascomycota</taxon>
        <taxon>Pezizomycotina</taxon>
        <taxon>Sordariomycetes</taxon>
        <taxon>Sordariomycetidae</taxon>
        <taxon>Sordariales</taxon>
        <taxon>Sordariaceae</taxon>
        <taxon>Neurospora</taxon>
    </lineage>
</organism>
<feature type="non-terminal residue" evidence="1">
    <location>
        <position position="55"/>
    </location>
</feature>
<dbReference type="Proteomes" id="UP001451303">
    <property type="component" value="Unassembled WGS sequence"/>
</dbReference>
<protein>
    <submittedName>
        <fullName evidence="1">Uncharacterized protein</fullName>
    </submittedName>
</protein>
<accession>A0ABR3D9L0</accession>
<gene>
    <name evidence="1" type="ORF">QR685DRAFT_400504</name>
</gene>